<gene>
    <name evidence="5" type="ORF">ACF05T_05285</name>
</gene>
<evidence type="ECO:0000256" key="2">
    <source>
        <dbReference type="ARBA" id="ARBA00023002"/>
    </source>
</evidence>
<dbReference type="InterPro" id="IPR050984">
    <property type="entry name" value="Gfo/Idh/MocA_domain"/>
</dbReference>
<dbReference type="Gene3D" id="3.40.50.720">
    <property type="entry name" value="NAD(P)-binding Rossmann-like Domain"/>
    <property type="match status" value="1"/>
</dbReference>
<dbReference type="Pfam" id="PF22725">
    <property type="entry name" value="GFO_IDH_MocA_C3"/>
    <property type="match status" value="1"/>
</dbReference>
<protein>
    <submittedName>
        <fullName evidence="5">Gfo/Idh/MocA family protein</fullName>
    </submittedName>
</protein>
<evidence type="ECO:0000256" key="1">
    <source>
        <dbReference type="ARBA" id="ARBA00010928"/>
    </source>
</evidence>
<dbReference type="EMBL" id="JBIBSM010000002">
    <property type="protein sequence ID" value="MFF8275524.1"/>
    <property type="molecule type" value="Genomic_DNA"/>
</dbReference>
<evidence type="ECO:0000259" key="4">
    <source>
        <dbReference type="Pfam" id="PF22725"/>
    </source>
</evidence>
<dbReference type="SUPFAM" id="SSF55347">
    <property type="entry name" value="Glyceraldehyde-3-phosphate dehydrogenase-like, C-terminal domain"/>
    <property type="match status" value="1"/>
</dbReference>
<comment type="caution">
    <text evidence="5">The sequence shown here is derived from an EMBL/GenBank/DDBJ whole genome shotgun (WGS) entry which is preliminary data.</text>
</comment>
<name>A0ABW6Y6T1_9ACTN</name>
<accession>A0ABW6Y6T1</accession>
<dbReference type="Proteomes" id="UP001603013">
    <property type="component" value="Unassembled WGS sequence"/>
</dbReference>
<dbReference type="InterPro" id="IPR000683">
    <property type="entry name" value="Gfo/Idh/MocA-like_OxRdtase_N"/>
</dbReference>
<evidence type="ECO:0000313" key="5">
    <source>
        <dbReference type="EMBL" id="MFF8275524.1"/>
    </source>
</evidence>
<dbReference type="Gene3D" id="3.30.360.10">
    <property type="entry name" value="Dihydrodipicolinate Reductase, domain 2"/>
    <property type="match status" value="1"/>
</dbReference>
<sequence length="342" mass="36050">MNAGHTETVRALRIGVAGCADIALRRMLPAFAASPHTEPTAVASRSFEKARSAAETFGCAAVEGYDALLERPDVDAVYIPLPVALHAPWTERALRAGKHVLAEKPLTARAADTARLLDLARERGLVLAENYLFVHHSAYTAVRDLVDAGAIGDVRALSASFTIPPRPADDIRYRADLDGGALLDIGVYPLRLASLLLGSELRVRGAVLRHDTVRGVDLGGSALLGDPGTGVSAQLVFGMEHAYTAGWRLLGSEGSLALDRAYSPAAGHRPVLRIERPDGTEERILPAHDQATAAVAAFAAAVRRAGQGAGRDKGRSSGDAAAVLRQAELVDAVRQAAHLVKI</sequence>
<dbReference type="SUPFAM" id="SSF51735">
    <property type="entry name" value="NAD(P)-binding Rossmann-fold domains"/>
    <property type="match status" value="1"/>
</dbReference>
<organism evidence="5 6">
    <name type="scientific">Streptomyces lateritius</name>
    <dbReference type="NCBI Taxonomy" id="67313"/>
    <lineage>
        <taxon>Bacteria</taxon>
        <taxon>Bacillati</taxon>
        <taxon>Actinomycetota</taxon>
        <taxon>Actinomycetes</taxon>
        <taxon>Kitasatosporales</taxon>
        <taxon>Streptomycetaceae</taxon>
        <taxon>Streptomyces</taxon>
    </lineage>
</organism>
<comment type="similarity">
    <text evidence="1">Belongs to the Gfo/Idh/MocA family.</text>
</comment>
<dbReference type="RefSeq" id="WP_391933188.1">
    <property type="nucleotide sequence ID" value="NZ_JBIBSM010000002.1"/>
</dbReference>
<dbReference type="PANTHER" id="PTHR22604">
    <property type="entry name" value="OXIDOREDUCTASES"/>
    <property type="match status" value="1"/>
</dbReference>
<dbReference type="InterPro" id="IPR055170">
    <property type="entry name" value="GFO_IDH_MocA-like_dom"/>
</dbReference>
<feature type="domain" description="Gfo/Idh/MocA-like oxidoreductase N-terminal" evidence="3">
    <location>
        <begin position="12"/>
        <end position="131"/>
    </location>
</feature>
<keyword evidence="2" id="KW-0560">Oxidoreductase</keyword>
<evidence type="ECO:0000259" key="3">
    <source>
        <dbReference type="Pfam" id="PF01408"/>
    </source>
</evidence>
<proteinExistence type="inferred from homology"/>
<dbReference type="InterPro" id="IPR036291">
    <property type="entry name" value="NAD(P)-bd_dom_sf"/>
</dbReference>
<feature type="domain" description="GFO/IDH/MocA-like oxidoreductase" evidence="4">
    <location>
        <begin position="139"/>
        <end position="256"/>
    </location>
</feature>
<dbReference type="PANTHER" id="PTHR22604:SF105">
    <property type="entry name" value="TRANS-1,2-DIHYDROBENZENE-1,2-DIOL DEHYDROGENASE"/>
    <property type="match status" value="1"/>
</dbReference>
<dbReference type="Pfam" id="PF01408">
    <property type="entry name" value="GFO_IDH_MocA"/>
    <property type="match status" value="1"/>
</dbReference>
<reference evidence="5 6" key="1">
    <citation type="submission" date="2024-10" db="EMBL/GenBank/DDBJ databases">
        <title>The Natural Products Discovery Center: Release of the First 8490 Sequenced Strains for Exploring Actinobacteria Biosynthetic Diversity.</title>
        <authorList>
            <person name="Kalkreuter E."/>
            <person name="Kautsar S.A."/>
            <person name="Yang D."/>
            <person name="Bader C.D."/>
            <person name="Teijaro C.N."/>
            <person name="Fluegel L."/>
            <person name="Davis C.M."/>
            <person name="Simpson J.R."/>
            <person name="Lauterbach L."/>
            <person name="Steele A.D."/>
            <person name="Gui C."/>
            <person name="Meng S."/>
            <person name="Li G."/>
            <person name="Viehrig K."/>
            <person name="Ye F."/>
            <person name="Su P."/>
            <person name="Kiefer A.F."/>
            <person name="Nichols A."/>
            <person name="Cepeda A.J."/>
            <person name="Yan W."/>
            <person name="Fan B."/>
            <person name="Jiang Y."/>
            <person name="Adhikari A."/>
            <person name="Zheng C.-J."/>
            <person name="Schuster L."/>
            <person name="Cowan T.M."/>
            <person name="Smanski M.J."/>
            <person name="Chevrette M.G."/>
            <person name="De Carvalho L.P.S."/>
            <person name="Shen B."/>
        </authorList>
    </citation>
    <scope>NUCLEOTIDE SEQUENCE [LARGE SCALE GENOMIC DNA]</scope>
    <source>
        <strain evidence="5 6">NPDC015755</strain>
    </source>
</reference>
<keyword evidence="6" id="KW-1185">Reference proteome</keyword>
<evidence type="ECO:0000313" key="6">
    <source>
        <dbReference type="Proteomes" id="UP001603013"/>
    </source>
</evidence>